<keyword evidence="3" id="KW-1185">Reference proteome</keyword>
<accession>A0A3P8CBV3</accession>
<dbReference type="AlphaFoldDB" id="A0A3P8CBV3"/>
<organism evidence="2">
    <name type="scientific">Heligmosomoides polygyrus</name>
    <name type="common">Parasitic roundworm</name>
    <dbReference type="NCBI Taxonomy" id="6339"/>
    <lineage>
        <taxon>Eukaryota</taxon>
        <taxon>Metazoa</taxon>
        <taxon>Ecdysozoa</taxon>
        <taxon>Nematoda</taxon>
        <taxon>Chromadorea</taxon>
        <taxon>Rhabditida</taxon>
        <taxon>Rhabditina</taxon>
        <taxon>Rhabditomorpha</taxon>
        <taxon>Strongyloidea</taxon>
        <taxon>Heligmosomidae</taxon>
        <taxon>Heligmosomoides</taxon>
    </lineage>
</organism>
<dbReference type="EMBL" id="UZAH01031492">
    <property type="protein sequence ID" value="VDP15785.1"/>
    <property type="molecule type" value="Genomic_DNA"/>
</dbReference>
<evidence type="ECO:0000313" key="3">
    <source>
        <dbReference type="Proteomes" id="UP000050761"/>
    </source>
</evidence>
<name>A0A3P8CBV3_HELPZ</name>
<feature type="region of interest" description="Disordered" evidence="1">
    <location>
        <begin position="1"/>
        <end position="20"/>
    </location>
</feature>
<proteinExistence type="predicted"/>
<gene>
    <name evidence="2" type="ORF">HPBE_LOCUS19603</name>
</gene>
<feature type="region of interest" description="Disordered" evidence="1">
    <location>
        <begin position="85"/>
        <end position="286"/>
    </location>
</feature>
<evidence type="ECO:0000313" key="4">
    <source>
        <dbReference type="WBParaSite" id="HPBE_0001960401-mRNA-1"/>
    </source>
</evidence>
<reference evidence="2 3" key="1">
    <citation type="submission" date="2018-11" db="EMBL/GenBank/DDBJ databases">
        <authorList>
            <consortium name="Pathogen Informatics"/>
        </authorList>
    </citation>
    <scope>NUCLEOTIDE SEQUENCE [LARGE SCALE GENOMIC DNA]</scope>
</reference>
<feature type="compositionally biased region" description="Basic and acidic residues" evidence="1">
    <location>
        <begin position="103"/>
        <end position="179"/>
    </location>
</feature>
<dbReference type="WBParaSite" id="HPBE_0001960401-mRNA-1">
    <property type="protein sequence ID" value="HPBE_0001960401-mRNA-1"/>
    <property type="gene ID" value="HPBE_0001960401"/>
</dbReference>
<reference evidence="4" key="2">
    <citation type="submission" date="2019-09" db="UniProtKB">
        <authorList>
            <consortium name="WormBaseParasite"/>
        </authorList>
    </citation>
    <scope>IDENTIFICATION</scope>
</reference>
<evidence type="ECO:0000256" key="1">
    <source>
        <dbReference type="SAM" id="MobiDB-lite"/>
    </source>
</evidence>
<feature type="compositionally biased region" description="Basic and acidic residues" evidence="1">
    <location>
        <begin position="245"/>
        <end position="255"/>
    </location>
</feature>
<sequence>MANALSRAQEGNSHSTAPSEELKDIAEFSFRFYCSRGERSPLQQNSVLGGENNLIDFSEEQRKDPLFALIFEFIDKGVFPERTSENLKTRAASPAAAQSNDNAIKKVGADATNDNKKGKEKENKKKDESKEKDPKKDSNEKAKPNEDKDEKNDIKAGKQEKADLKEWKTQCDQATKETPSKQGAFKRFSNIIRRNVSASQRSKKSEKKVKKDKENSAKSLSAKKTQRKTVPDRADNAGSLQSGPIDERLKSKVDMPEQTPPAQGHNSIATVPIDSRLQSTIPPPMA</sequence>
<protein>
    <submittedName>
        <fullName evidence="4">LisH domain-containing protein</fullName>
    </submittedName>
</protein>
<evidence type="ECO:0000313" key="2">
    <source>
        <dbReference type="EMBL" id="VDP15785.1"/>
    </source>
</evidence>
<dbReference type="Proteomes" id="UP000050761">
    <property type="component" value="Unassembled WGS sequence"/>
</dbReference>
<feature type="compositionally biased region" description="Polar residues" evidence="1">
    <location>
        <begin position="260"/>
        <end position="269"/>
    </location>
</feature>
<feature type="compositionally biased region" description="Polar residues" evidence="1">
    <location>
        <begin position="9"/>
        <end position="18"/>
    </location>
</feature>